<keyword evidence="1" id="KW-0614">Plasmid</keyword>
<accession>K9WP95</accession>
<reference evidence="1 2" key="1">
    <citation type="submission" date="2012-06" db="EMBL/GenBank/DDBJ databases">
        <title>Finished plasmid 3 of genome of Microcoleus sp. PCC 7113.</title>
        <authorList>
            <consortium name="US DOE Joint Genome Institute"/>
            <person name="Gugger M."/>
            <person name="Coursin T."/>
            <person name="Rippka R."/>
            <person name="Tandeau De Marsac N."/>
            <person name="Huntemann M."/>
            <person name="Wei C.-L."/>
            <person name="Han J."/>
            <person name="Detter J.C."/>
            <person name="Han C."/>
            <person name="Tapia R."/>
            <person name="Chen A."/>
            <person name="Kyrpides N."/>
            <person name="Mavromatis K."/>
            <person name="Markowitz V."/>
            <person name="Szeto E."/>
            <person name="Ivanova N."/>
            <person name="Pagani I."/>
            <person name="Pati A."/>
            <person name="Goodwin L."/>
            <person name="Nordberg H.P."/>
            <person name="Cantor M.N."/>
            <person name="Hua S.X."/>
            <person name="Woyke T."/>
            <person name="Kerfeld C.A."/>
        </authorList>
    </citation>
    <scope>NUCLEOTIDE SEQUENCE [LARGE SCALE GENOMIC DNA]</scope>
    <source>
        <strain evidence="1 2">PCC 7113</strain>
        <plasmid evidence="1 2">pMIC7113.03</plasmid>
    </source>
</reference>
<evidence type="ECO:0000313" key="1">
    <source>
        <dbReference type="EMBL" id="AFZ22215.1"/>
    </source>
</evidence>
<dbReference type="KEGG" id="mic:Mic7113_6648"/>
<dbReference type="Proteomes" id="UP000010471">
    <property type="component" value="Plasmid pMIC7113.03"/>
</dbReference>
<dbReference type="AlphaFoldDB" id="K9WP95"/>
<proteinExistence type="predicted"/>
<dbReference type="EMBL" id="CP003633">
    <property type="protein sequence ID" value="AFZ22215.1"/>
    <property type="molecule type" value="Genomic_DNA"/>
</dbReference>
<gene>
    <name evidence="1" type="ORF">Mic7113_6648</name>
</gene>
<sequence>MCRRQEQVLWRTPLGAKFAPAVDKHLSQIPKKLVWSKTVGDREDKGVKK</sequence>
<evidence type="ECO:0000313" key="2">
    <source>
        <dbReference type="Proteomes" id="UP000010471"/>
    </source>
</evidence>
<organism evidence="1 2">
    <name type="scientific">Allocoleopsis franciscana PCC 7113</name>
    <dbReference type="NCBI Taxonomy" id="1173027"/>
    <lineage>
        <taxon>Bacteria</taxon>
        <taxon>Bacillati</taxon>
        <taxon>Cyanobacteriota</taxon>
        <taxon>Cyanophyceae</taxon>
        <taxon>Coleofasciculales</taxon>
        <taxon>Coleofasciculaceae</taxon>
        <taxon>Allocoleopsis</taxon>
        <taxon>Allocoleopsis franciscana</taxon>
    </lineage>
</organism>
<geneLocation type="plasmid" evidence="1 2">
    <name>pMIC7113.03</name>
</geneLocation>
<dbReference type="HOGENOM" id="CLU_3137724_0_0_3"/>
<name>K9WP95_9CYAN</name>
<keyword evidence="2" id="KW-1185">Reference proteome</keyword>
<protein>
    <submittedName>
        <fullName evidence="1">Uncharacterized protein</fullName>
    </submittedName>
</protein>